<comment type="caution">
    <text evidence="1">The sequence shown here is derived from an EMBL/GenBank/DDBJ whole genome shotgun (WGS) entry which is preliminary data.</text>
</comment>
<evidence type="ECO:0000313" key="2">
    <source>
        <dbReference type="Proteomes" id="UP001066276"/>
    </source>
</evidence>
<proteinExistence type="predicted"/>
<name>A0AAV7QLC8_PLEWA</name>
<accession>A0AAV7QLC8</accession>
<dbReference type="AlphaFoldDB" id="A0AAV7QLC8"/>
<dbReference type="EMBL" id="JANPWB010000010">
    <property type="protein sequence ID" value="KAJ1140162.1"/>
    <property type="molecule type" value="Genomic_DNA"/>
</dbReference>
<sequence length="86" mass="10324">MHAQRLARSRCLVFGYSAYVNAFILRRPNFHIPRTDYIDALAKRALETMTEANLTKRWNYGRHIVPDAIPYLQTERYRIQKIMYTF</sequence>
<dbReference type="Proteomes" id="UP001066276">
    <property type="component" value="Chromosome 6"/>
</dbReference>
<organism evidence="1 2">
    <name type="scientific">Pleurodeles waltl</name>
    <name type="common">Iberian ribbed newt</name>
    <dbReference type="NCBI Taxonomy" id="8319"/>
    <lineage>
        <taxon>Eukaryota</taxon>
        <taxon>Metazoa</taxon>
        <taxon>Chordata</taxon>
        <taxon>Craniata</taxon>
        <taxon>Vertebrata</taxon>
        <taxon>Euteleostomi</taxon>
        <taxon>Amphibia</taxon>
        <taxon>Batrachia</taxon>
        <taxon>Caudata</taxon>
        <taxon>Salamandroidea</taxon>
        <taxon>Salamandridae</taxon>
        <taxon>Pleurodelinae</taxon>
        <taxon>Pleurodeles</taxon>
    </lineage>
</organism>
<reference evidence="1" key="1">
    <citation type="journal article" date="2022" name="bioRxiv">
        <title>Sequencing and chromosome-scale assembly of the giantPleurodeles waltlgenome.</title>
        <authorList>
            <person name="Brown T."/>
            <person name="Elewa A."/>
            <person name="Iarovenko S."/>
            <person name="Subramanian E."/>
            <person name="Araus A.J."/>
            <person name="Petzold A."/>
            <person name="Susuki M."/>
            <person name="Suzuki K.-i.T."/>
            <person name="Hayashi T."/>
            <person name="Toyoda A."/>
            <person name="Oliveira C."/>
            <person name="Osipova E."/>
            <person name="Leigh N.D."/>
            <person name="Simon A."/>
            <person name="Yun M.H."/>
        </authorList>
    </citation>
    <scope>NUCLEOTIDE SEQUENCE</scope>
    <source>
        <strain evidence="1">20211129_DDA</strain>
        <tissue evidence="1">Liver</tissue>
    </source>
</reference>
<evidence type="ECO:0000313" key="1">
    <source>
        <dbReference type="EMBL" id="KAJ1140162.1"/>
    </source>
</evidence>
<protein>
    <submittedName>
        <fullName evidence="1">Uncharacterized protein</fullName>
    </submittedName>
</protein>
<gene>
    <name evidence="1" type="ORF">NDU88_006522</name>
</gene>
<keyword evidence="2" id="KW-1185">Reference proteome</keyword>